<accession>A0A372JIT3</accession>
<evidence type="ECO:0000313" key="2">
    <source>
        <dbReference type="Proteomes" id="UP000261811"/>
    </source>
</evidence>
<dbReference type="AlphaFoldDB" id="A0A372JIT3"/>
<evidence type="ECO:0000313" key="1">
    <source>
        <dbReference type="EMBL" id="RFU39228.1"/>
    </source>
</evidence>
<organism evidence="1 2">
    <name type="scientific">Actinomadura logoneensis</name>
    <dbReference type="NCBI Taxonomy" id="2293572"/>
    <lineage>
        <taxon>Bacteria</taxon>
        <taxon>Bacillati</taxon>
        <taxon>Actinomycetota</taxon>
        <taxon>Actinomycetes</taxon>
        <taxon>Streptosporangiales</taxon>
        <taxon>Thermomonosporaceae</taxon>
        <taxon>Actinomadura</taxon>
    </lineage>
</organism>
<proteinExistence type="predicted"/>
<gene>
    <name evidence="1" type="ORF">DZF91_23525</name>
</gene>
<sequence length="166" mass="17310">MMRVLGRLLRPAARRGAEPGASLDLLPAAPPPGDLAWASADPVITDAFARATAAIERAGRQVLPDPVRDVVAARMDAWDGTPPPMGRDWLEEAAAPLPDASRPAARLALLTALASYRVGPADVAAFRRTGQDDAALLGLTAWAALAAARKTGAKAVYTNAPTEKKD</sequence>
<reference evidence="1 2" key="1">
    <citation type="submission" date="2018-08" db="EMBL/GenBank/DDBJ databases">
        <title>Actinomadura jelena sp. nov., a novel Actinomycete isolated from soil in Chad.</title>
        <authorList>
            <person name="Shi L."/>
        </authorList>
    </citation>
    <scope>NUCLEOTIDE SEQUENCE [LARGE SCALE GENOMIC DNA]</scope>
    <source>
        <strain evidence="1 2">NEAU-G17</strain>
    </source>
</reference>
<keyword evidence="2" id="KW-1185">Reference proteome</keyword>
<dbReference type="Proteomes" id="UP000261811">
    <property type="component" value="Unassembled WGS sequence"/>
</dbReference>
<dbReference type="EMBL" id="QURH01000489">
    <property type="protein sequence ID" value="RFU39228.1"/>
    <property type="molecule type" value="Genomic_DNA"/>
</dbReference>
<name>A0A372JIT3_9ACTN</name>
<protein>
    <submittedName>
        <fullName evidence="1">Uncharacterized protein</fullName>
    </submittedName>
</protein>
<comment type="caution">
    <text evidence="1">The sequence shown here is derived from an EMBL/GenBank/DDBJ whole genome shotgun (WGS) entry which is preliminary data.</text>
</comment>